<feature type="region of interest" description="Disordered" evidence="1">
    <location>
        <begin position="256"/>
        <end position="298"/>
    </location>
</feature>
<feature type="signal peptide" evidence="3">
    <location>
        <begin position="1"/>
        <end position="19"/>
    </location>
</feature>
<keyword evidence="2" id="KW-1133">Transmembrane helix</keyword>
<keyword evidence="2" id="KW-0812">Transmembrane</keyword>
<feature type="region of interest" description="Disordered" evidence="1">
    <location>
        <begin position="104"/>
        <end position="124"/>
    </location>
</feature>
<proteinExistence type="predicted"/>
<dbReference type="AlphaFoldDB" id="A0AAN9UDJ2"/>
<name>A0AAN9UDJ2_9PEZI</name>
<evidence type="ECO:0000256" key="2">
    <source>
        <dbReference type="SAM" id="Phobius"/>
    </source>
</evidence>
<keyword evidence="5" id="KW-1185">Reference proteome</keyword>
<dbReference type="EMBL" id="JAKJXP020000162">
    <property type="protein sequence ID" value="KAK7740824.1"/>
    <property type="molecule type" value="Genomic_DNA"/>
</dbReference>
<feature type="compositionally biased region" description="Low complexity" evidence="1">
    <location>
        <begin position="256"/>
        <end position="279"/>
    </location>
</feature>
<evidence type="ECO:0000256" key="1">
    <source>
        <dbReference type="SAM" id="MobiDB-lite"/>
    </source>
</evidence>
<protein>
    <submittedName>
        <fullName evidence="4">Uncharacterized protein</fullName>
    </submittedName>
</protein>
<keyword evidence="2" id="KW-0472">Membrane</keyword>
<organism evidence="4 5">
    <name type="scientific">Diatrype stigma</name>
    <dbReference type="NCBI Taxonomy" id="117547"/>
    <lineage>
        <taxon>Eukaryota</taxon>
        <taxon>Fungi</taxon>
        <taxon>Dikarya</taxon>
        <taxon>Ascomycota</taxon>
        <taxon>Pezizomycotina</taxon>
        <taxon>Sordariomycetes</taxon>
        <taxon>Xylariomycetidae</taxon>
        <taxon>Xylariales</taxon>
        <taxon>Diatrypaceae</taxon>
        <taxon>Diatrype</taxon>
    </lineage>
</organism>
<feature type="transmembrane region" description="Helical" evidence="2">
    <location>
        <begin position="305"/>
        <end position="326"/>
    </location>
</feature>
<sequence length="327" mass="33395">MRFSHTLIAAAVATSPATAQRPEDEPICDYYTTALLKENTAENQLTLLTLIVNTVVIGNYTTPNVGIAVPGILAPGKYNDTDVNLLPYFDGSLASSNRGGDEGVAVNSLDGGGAEPLKENKPSNDETATQYFLLTHLYQFFGSLLGCTQQGMAGFDAYTAAPSMYEVHKFMGLDPYEVGYFITQVGLAAASFGVADADVAAVGAALTELFAYRCAPPAAAVAAQGPQLQSVCIAEDCPLAEGAVCDEYEDVVEPMPAMSSDSASAPSASGSAAPGETPAVNGSVTMSMPTPTASETDMPSMIPTAAAVAGAAVNLAAVAGGLAALLL</sequence>
<evidence type="ECO:0000313" key="5">
    <source>
        <dbReference type="Proteomes" id="UP001320420"/>
    </source>
</evidence>
<gene>
    <name evidence="4" type="ORF">SLS62_011009</name>
</gene>
<dbReference type="Proteomes" id="UP001320420">
    <property type="component" value="Unassembled WGS sequence"/>
</dbReference>
<feature type="compositionally biased region" description="Polar residues" evidence="1">
    <location>
        <begin position="280"/>
        <end position="297"/>
    </location>
</feature>
<reference evidence="4 5" key="1">
    <citation type="submission" date="2024-02" db="EMBL/GenBank/DDBJ databases">
        <title>De novo assembly and annotation of 12 fungi associated with fruit tree decline syndrome in Ontario, Canada.</title>
        <authorList>
            <person name="Sulman M."/>
            <person name="Ellouze W."/>
            <person name="Ilyukhin E."/>
        </authorList>
    </citation>
    <scope>NUCLEOTIDE SEQUENCE [LARGE SCALE GENOMIC DNA]</scope>
    <source>
        <strain evidence="4 5">M11/M66-122</strain>
    </source>
</reference>
<feature type="chain" id="PRO_5042834913" evidence="3">
    <location>
        <begin position="20"/>
        <end position="327"/>
    </location>
</feature>
<keyword evidence="3" id="KW-0732">Signal</keyword>
<accession>A0AAN9UDJ2</accession>
<evidence type="ECO:0000256" key="3">
    <source>
        <dbReference type="SAM" id="SignalP"/>
    </source>
</evidence>
<evidence type="ECO:0000313" key="4">
    <source>
        <dbReference type="EMBL" id="KAK7740824.1"/>
    </source>
</evidence>
<comment type="caution">
    <text evidence="4">The sequence shown here is derived from an EMBL/GenBank/DDBJ whole genome shotgun (WGS) entry which is preliminary data.</text>
</comment>